<gene>
    <name evidence="2" type="ORF">C8F04DRAFT_1278807</name>
</gene>
<feature type="compositionally biased region" description="Basic and acidic residues" evidence="1">
    <location>
        <begin position="177"/>
        <end position="191"/>
    </location>
</feature>
<dbReference type="CDD" id="cd00303">
    <property type="entry name" value="retropepsin_like"/>
    <property type="match status" value="1"/>
</dbReference>
<feature type="compositionally biased region" description="Basic and acidic residues" evidence="1">
    <location>
        <begin position="123"/>
        <end position="147"/>
    </location>
</feature>
<feature type="compositionally biased region" description="Polar residues" evidence="1">
    <location>
        <begin position="310"/>
        <end position="320"/>
    </location>
</feature>
<organism evidence="2 3">
    <name type="scientific">Mycena alexandri</name>
    <dbReference type="NCBI Taxonomy" id="1745969"/>
    <lineage>
        <taxon>Eukaryota</taxon>
        <taxon>Fungi</taxon>
        <taxon>Dikarya</taxon>
        <taxon>Basidiomycota</taxon>
        <taxon>Agaricomycotina</taxon>
        <taxon>Agaricomycetes</taxon>
        <taxon>Agaricomycetidae</taxon>
        <taxon>Agaricales</taxon>
        <taxon>Marasmiineae</taxon>
        <taxon>Mycenaceae</taxon>
        <taxon>Mycena</taxon>
    </lineage>
</organism>
<feature type="compositionally biased region" description="Basic residues" evidence="1">
    <location>
        <begin position="484"/>
        <end position="512"/>
    </location>
</feature>
<feature type="region of interest" description="Disordered" evidence="1">
    <location>
        <begin position="177"/>
        <end position="251"/>
    </location>
</feature>
<dbReference type="EMBL" id="JARJCM010000381">
    <property type="protein sequence ID" value="KAJ7017752.1"/>
    <property type="molecule type" value="Genomic_DNA"/>
</dbReference>
<evidence type="ECO:0008006" key="4">
    <source>
        <dbReference type="Google" id="ProtNLM"/>
    </source>
</evidence>
<feature type="compositionally biased region" description="Basic and acidic residues" evidence="1">
    <location>
        <begin position="800"/>
        <end position="810"/>
    </location>
</feature>
<dbReference type="AlphaFoldDB" id="A0AAD6WM72"/>
<feature type="region of interest" description="Disordered" evidence="1">
    <location>
        <begin position="862"/>
        <end position="881"/>
    </location>
</feature>
<feature type="compositionally biased region" description="Basic and acidic residues" evidence="1">
    <location>
        <begin position="457"/>
        <end position="481"/>
    </location>
</feature>
<proteinExistence type="predicted"/>
<feature type="compositionally biased region" description="Basic and acidic residues" evidence="1">
    <location>
        <begin position="105"/>
        <end position="116"/>
    </location>
</feature>
<feature type="compositionally biased region" description="Basic residues" evidence="1">
    <location>
        <begin position="192"/>
        <end position="201"/>
    </location>
</feature>
<evidence type="ECO:0000313" key="3">
    <source>
        <dbReference type="Proteomes" id="UP001218188"/>
    </source>
</evidence>
<reference evidence="2" key="1">
    <citation type="submission" date="2023-03" db="EMBL/GenBank/DDBJ databases">
        <title>Massive genome expansion in bonnet fungi (Mycena s.s.) driven by repeated elements and novel gene families across ecological guilds.</title>
        <authorList>
            <consortium name="Lawrence Berkeley National Laboratory"/>
            <person name="Harder C.B."/>
            <person name="Miyauchi S."/>
            <person name="Viragh M."/>
            <person name="Kuo A."/>
            <person name="Thoen E."/>
            <person name="Andreopoulos B."/>
            <person name="Lu D."/>
            <person name="Skrede I."/>
            <person name="Drula E."/>
            <person name="Henrissat B."/>
            <person name="Morin E."/>
            <person name="Kohler A."/>
            <person name="Barry K."/>
            <person name="LaButti K."/>
            <person name="Morin E."/>
            <person name="Salamov A."/>
            <person name="Lipzen A."/>
            <person name="Mereny Z."/>
            <person name="Hegedus B."/>
            <person name="Baldrian P."/>
            <person name="Stursova M."/>
            <person name="Weitz H."/>
            <person name="Taylor A."/>
            <person name="Grigoriev I.V."/>
            <person name="Nagy L.G."/>
            <person name="Martin F."/>
            <person name="Kauserud H."/>
        </authorList>
    </citation>
    <scope>NUCLEOTIDE SEQUENCE</scope>
    <source>
        <strain evidence="2">CBHHK200</strain>
    </source>
</reference>
<feature type="compositionally biased region" description="Basic and acidic residues" evidence="1">
    <location>
        <begin position="776"/>
        <end position="787"/>
    </location>
</feature>
<evidence type="ECO:0000256" key="1">
    <source>
        <dbReference type="SAM" id="MobiDB-lite"/>
    </source>
</evidence>
<feature type="region of interest" description="Disordered" evidence="1">
    <location>
        <begin position="800"/>
        <end position="829"/>
    </location>
</feature>
<feature type="region of interest" description="Disordered" evidence="1">
    <location>
        <begin position="752"/>
        <end position="787"/>
    </location>
</feature>
<feature type="compositionally biased region" description="Polar residues" evidence="1">
    <location>
        <begin position="205"/>
        <end position="219"/>
    </location>
</feature>
<dbReference type="Proteomes" id="UP001218188">
    <property type="component" value="Unassembled WGS sequence"/>
</dbReference>
<comment type="caution">
    <text evidence="2">The sequence shown here is derived from an EMBL/GenBank/DDBJ whole genome shotgun (WGS) entry which is preliminary data.</text>
</comment>
<feature type="region of interest" description="Disordered" evidence="1">
    <location>
        <begin position="273"/>
        <end position="517"/>
    </location>
</feature>
<feature type="compositionally biased region" description="Low complexity" evidence="1">
    <location>
        <begin position="763"/>
        <end position="772"/>
    </location>
</feature>
<feature type="compositionally biased region" description="Basic and acidic residues" evidence="1">
    <location>
        <begin position="752"/>
        <end position="761"/>
    </location>
</feature>
<feature type="compositionally biased region" description="Gly residues" evidence="1">
    <location>
        <begin position="816"/>
        <end position="825"/>
    </location>
</feature>
<name>A0AAD6WM72_9AGAR</name>
<feature type="compositionally biased region" description="Basic and acidic residues" evidence="1">
    <location>
        <begin position="332"/>
        <end position="342"/>
    </location>
</feature>
<protein>
    <recommendedName>
        <fullName evidence="4">CCHC-type domain-containing protein</fullName>
    </recommendedName>
</protein>
<feature type="compositionally biased region" description="Basic and acidic residues" evidence="1">
    <location>
        <begin position="431"/>
        <end position="443"/>
    </location>
</feature>
<evidence type="ECO:0000313" key="2">
    <source>
        <dbReference type="EMBL" id="KAJ7017752.1"/>
    </source>
</evidence>
<dbReference type="PROSITE" id="PS50890">
    <property type="entry name" value="PUA"/>
    <property type="match status" value="1"/>
</dbReference>
<feature type="compositionally biased region" description="Low complexity" evidence="1">
    <location>
        <begin position="376"/>
        <end position="386"/>
    </location>
</feature>
<keyword evidence="3" id="KW-1185">Reference proteome</keyword>
<accession>A0AAD6WM72</accession>
<feature type="region of interest" description="Disordered" evidence="1">
    <location>
        <begin position="105"/>
        <end position="147"/>
    </location>
</feature>
<dbReference type="Gene3D" id="2.40.70.10">
    <property type="entry name" value="Acid Proteases"/>
    <property type="match status" value="1"/>
</dbReference>
<sequence>MPEERWLPVVDVIALGDAIDLDQYKQLTGFPWPHPVSNDADSQIKRLVQEVKATMWTELPLLAIAEAYRKRAEDLIAQGTDSGNARAVYNEYAKYLALHPEKKSEDYNELNRERGSQESMTEYQRRLEAGKRSARISREWRESREQADREYAMKLQAEYDRVEAERVADELRLESETRELERQREELEKTKQKLRKIHRRKENGGDSTSKVSKLDISNETPPPPPAQSTSASTNHPIRDVPPTMTERNTHTFADRVVLQKYRREDFAKQGWSGIEDQGIEWDADGKPFSARLAPSRGSSVGTIGGKRKTPSTAFKQDGTPSGTGGARSMPADVREEKVERSRSQKSTALSEGKVTTARSRTGTGGRKTTHREPDSSDSSSSSSSSDSESDSDSDMPKTEYDSDEASDSAWDKDPNDLISEVYSAIPEESADERPVRGRVRGDEGEPDDSSSSSSSSDDDKNHRSDELSTAEEKNKRTEKGPSKTPRKHPKESERLHRRRRKRNSRRKHHKRARSADSFHLYEAGDPLLAGMPAKQMKKWKRSLHAPFIRHFKEHLGRAKQGPSILDENRNIRIPPPEKYSGSKDIKNFETHIASIVQWFEIIGYGGPDFDDKRKGLHSFYLTGDAKDWYESRVCGIQRAKKKWTHLEMILGLFDHFIDTSCVQRATDEFWNAKFSPEIGVAGFYHELVTKANRMVKRPDSYTFKNHFMGKMPAPMVKHLVGRNVTAEGCTIGEILRTAVNYEMQKGINERYAEVRERERGTPPKKAATAATPSNARGKDEARGISREDLKRKMFRFVKRETSNAKDEEMRAAYQRPGGGRDGGGKGGKKQVECYTCGGPHYKNECPQNKSAKMFAQRDIVNDVSDEGGDSESPRGTRSEAALEQLRNVQEEEDAYTSEGGYTMQEYSDYALSDADERCAPMRPRDIPDLLADESESEEEEEEAVIWTCSAKARAKREKARRYAEKHAGLFNVCDDWDSLELLDNRDLERIAKEMADHIVWQGDTVEVEEFLFATGDRISLSQKPEIARKRQIHLRKSARVKARPPRKKEEVYPLTSYITINGHQAFTLFDTGCTTDSCSPDFARVANIKVHEIEEPVGLQLGTAGSRSKINFGAEVKMEYATLNSDEYLDVVNLDRYDAVVGTKYMRKHGISCDLWKNTIRIKGVPAPTLTAMEEAAEVVRRNAARRAE</sequence>
<dbReference type="InterPro" id="IPR021109">
    <property type="entry name" value="Peptidase_aspartic_dom_sf"/>
</dbReference>